<keyword evidence="2" id="KW-1185">Reference proteome</keyword>
<comment type="caution">
    <text evidence="1">The sequence shown here is derived from an EMBL/GenBank/DDBJ whole genome shotgun (WGS) entry which is preliminary data.</text>
</comment>
<dbReference type="InterPro" id="IPR047676">
    <property type="entry name" value="FxLYD_dom"/>
</dbReference>
<dbReference type="NCBIfam" id="NF038353">
    <property type="entry name" value="FxLYD_dom"/>
    <property type="match status" value="1"/>
</dbReference>
<evidence type="ECO:0008006" key="3">
    <source>
        <dbReference type="Google" id="ProtNLM"/>
    </source>
</evidence>
<name>A0A174BP83_9CLOT</name>
<reference evidence="1 2" key="1">
    <citation type="submission" date="2016-06" db="EMBL/GenBank/DDBJ databases">
        <authorList>
            <person name="Kjaerup R.B."/>
            <person name="Dalgaard T.S."/>
            <person name="Juul-Madsen H.R."/>
        </authorList>
    </citation>
    <scope>NUCLEOTIDE SEQUENCE [LARGE SCALE GENOMIC DNA]</scope>
    <source>
        <strain evidence="1 2">373-A1</strain>
    </source>
</reference>
<dbReference type="Proteomes" id="UP000092714">
    <property type="component" value="Unassembled WGS sequence"/>
</dbReference>
<protein>
    <recommendedName>
        <fullName evidence="3">Lipoprotein</fullName>
    </recommendedName>
</protein>
<dbReference type="GeneID" id="42775189"/>
<gene>
    <name evidence="1" type="ORF">CP373A1_06195</name>
</gene>
<sequence length="136" mass="15263">MKKILIGVVIILIVLVGGCTALMGGMAKSASDTINQMEDDKKSKDELYNEMAKKVNWEVKKGEYSSEIVGIFENTSNETIDYIQFNYKLYDGNGVTIESSFTNETDIKPGEKREVKIMLIKKDFSKYEIDVVSSAI</sequence>
<dbReference type="OrthoDB" id="1757016at2"/>
<organism evidence="1 2">
    <name type="scientific">Clostridium paraputrificum</name>
    <dbReference type="NCBI Taxonomy" id="29363"/>
    <lineage>
        <taxon>Bacteria</taxon>
        <taxon>Bacillati</taxon>
        <taxon>Bacillota</taxon>
        <taxon>Clostridia</taxon>
        <taxon>Eubacteriales</taxon>
        <taxon>Clostridiaceae</taxon>
        <taxon>Clostridium</taxon>
    </lineage>
</organism>
<proteinExistence type="predicted"/>
<dbReference type="AlphaFoldDB" id="A0A174BP83"/>
<dbReference type="EMBL" id="MAPZ01000016">
    <property type="protein sequence ID" value="OBY11084.1"/>
    <property type="molecule type" value="Genomic_DNA"/>
</dbReference>
<evidence type="ECO:0000313" key="2">
    <source>
        <dbReference type="Proteomes" id="UP000092714"/>
    </source>
</evidence>
<dbReference type="RefSeq" id="WP_027097353.1">
    <property type="nucleotide sequence ID" value="NZ_CABJAZ010000004.1"/>
</dbReference>
<dbReference type="eggNOG" id="ENOG5032IDZ">
    <property type="taxonomic scope" value="Bacteria"/>
</dbReference>
<evidence type="ECO:0000313" key="1">
    <source>
        <dbReference type="EMBL" id="OBY11084.1"/>
    </source>
</evidence>
<dbReference type="PROSITE" id="PS51257">
    <property type="entry name" value="PROKAR_LIPOPROTEIN"/>
    <property type="match status" value="1"/>
</dbReference>
<accession>A0A174BP83</accession>